<accession>A0A2P2IY03</accession>
<organism evidence="1">
    <name type="scientific">Rhizophora mucronata</name>
    <name type="common">Asiatic mangrove</name>
    <dbReference type="NCBI Taxonomy" id="61149"/>
    <lineage>
        <taxon>Eukaryota</taxon>
        <taxon>Viridiplantae</taxon>
        <taxon>Streptophyta</taxon>
        <taxon>Embryophyta</taxon>
        <taxon>Tracheophyta</taxon>
        <taxon>Spermatophyta</taxon>
        <taxon>Magnoliopsida</taxon>
        <taxon>eudicotyledons</taxon>
        <taxon>Gunneridae</taxon>
        <taxon>Pentapetalae</taxon>
        <taxon>rosids</taxon>
        <taxon>fabids</taxon>
        <taxon>Malpighiales</taxon>
        <taxon>Rhizophoraceae</taxon>
        <taxon>Rhizophora</taxon>
    </lineage>
</organism>
<sequence length="21" mass="2414">MQAENLLQFTISLTSIFNSKQ</sequence>
<reference evidence="1" key="1">
    <citation type="submission" date="2018-02" db="EMBL/GenBank/DDBJ databases">
        <title>Rhizophora mucronata_Transcriptome.</title>
        <authorList>
            <person name="Meera S.P."/>
            <person name="Sreeshan A."/>
            <person name="Augustine A."/>
        </authorList>
    </citation>
    <scope>NUCLEOTIDE SEQUENCE</scope>
    <source>
        <tissue evidence="1">Leaf</tissue>
    </source>
</reference>
<dbReference type="EMBL" id="GGEC01005616">
    <property type="protein sequence ID" value="MBW86099.1"/>
    <property type="molecule type" value="Transcribed_RNA"/>
</dbReference>
<dbReference type="AlphaFoldDB" id="A0A2P2IY03"/>
<proteinExistence type="predicted"/>
<protein>
    <submittedName>
        <fullName evidence="1">Uncharacterized protein</fullName>
    </submittedName>
</protein>
<evidence type="ECO:0000313" key="1">
    <source>
        <dbReference type="EMBL" id="MBW86099.1"/>
    </source>
</evidence>
<name>A0A2P2IY03_RHIMU</name>